<proteinExistence type="predicted"/>
<evidence type="ECO:0000313" key="1">
    <source>
        <dbReference type="EMBL" id="MBB4034380.1"/>
    </source>
</evidence>
<dbReference type="AlphaFoldDB" id="A0A840CEK4"/>
<keyword evidence="2" id="KW-1185">Reference proteome</keyword>
<comment type="caution">
    <text evidence="1">The sequence shown here is derived from an EMBL/GenBank/DDBJ whole genome shotgun (WGS) entry which is preliminary data.</text>
</comment>
<reference evidence="1 2" key="1">
    <citation type="submission" date="2020-08" db="EMBL/GenBank/DDBJ databases">
        <title>Genomic Encyclopedia of Type Strains, Phase IV (KMG-IV): sequencing the most valuable type-strain genomes for metagenomic binning, comparative biology and taxonomic classification.</title>
        <authorList>
            <person name="Goeker M."/>
        </authorList>
    </citation>
    <scope>NUCLEOTIDE SEQUENCE [LARGE SCALE GENOMIC DNA]</scope>
    <source>
        <strain evidence="1 2">DSM 104969</strain>
    </source>
</reference>
<protein>
    <submittedName>
        <fullName evidence="1">Uncharacterized protein</fullName>
    </submittedName>
</protein>
<dbReference type="EMBL" id="JACIEP010000001">
    <property type="protein sequence ID" value="MBB4034380.1"/>
    <property type="molecule type" value="Genomic_DNA"/>
</dbReference>
<evidence type="ECO:0000313" key="2">
    <source>
        <dbReference type="Proteomes" id="UP000555103"/>
    </source>
</evidence>
<dbReference type="Proteomes" id="UP000555103">
    <property type="component" value="Unassembled WGS sequence"/>
</dbReference>
<gene>
    <name evidence="1" type="ORF">GGR21_000265</name>
</gene>
<dbReference type="RefSeq" id="WP_183305322.1">
    <property type="nucleotide sequence ID" value="NZ_JACIEP010000001.1"/>
</dbReference>
<name>A0A840CEK4_9BACT</name>
<organism evidence="1 2">
    <name type="scientific">Dysgonomonas hofstadii</name>
    <dbReference type="NCBI Taxonomy" id="637886"/>
    <lineage>
        <taxon>Bacteria</taxon>
        <taxon>Pseudomonadati</taxon>
        <taxon>Bacteroidota</taxon>
        <taxon>Bacteroidia</taxon>
        <taxon>Bacteroidales</taxon>
        <taxon>Dysgonomonadaceae</taxon>
        <taxon>Dysgonomonas</taxon>
    </lineage>
</organism>
<accession>A0A840CEK4</accession>
<sequence>MIAHIFKVFPVGMSGDTIISVDIDIWRNGDMIYTEGDRKSSIIFDNLMPSDLGWDTKTYITKYDKYQNPIETTGVQSASRIYGRLYMKNQSYITAMGTTCSL</sequence>